<feature type="transmembrane region" description="Helical" evidence="11">
    <location>
        <begin position="167"/>
        <end position="184"/>
    </location>
</feature>
<dbReference type="PANTHER" id="PTHR11157">
    <property type="entry name" value="FATTY ACID ACYL TRANSFERASE-RELATED"/>
    <property type="match status" value="1"/>
</dbReference>
<dbReference type="Pfam" id="PF01151">
    <property type="entry name" value="ELO"/>
    <property type="match status" value="1"/>
</dbReference>
<dbReference type="GO" id="GO:0034625">
    <property type="term" value="P:fatty acid elongation, monounsaturated fatty acid"/>
    <property type="evidence" value="ECO:0007669"/>
    <property type="project" value="TreeGrafter"/>
</dbReference>
<sequence length="305" mass="35370">MLSFPEVNSSADLEQGEMQAAKWTAPDGEILYLRYAYTYPIETAIWEPYLIHRLFTTYWWICFIITGVYIATIYGLRQWMRDRKPFELRWPLVAWNAFLAVFSTVASIRFGEEALYVLLHASERQGICYSIDPAGPAALWAFLFAISKVAELVDTIFIVLRKRPLIFLHWYHHAVVLVYSWHAATELTAAGRYFIFMNYCVHSIMYTYYALVSYGFRVPRRIAAAVTILQTAQMLIGVLLSCRVAYIKFAKPELACQQSVENLAICFFIYLTFAVLFTHYFYQSYIDGEKSRSRTAKEAATKKIE</sequence>
<dbReference type="GO" id="GO:0030148">
    <property type="term" value="P:sphingolipid biosynthetic process"/>
    <property type="evidence" value="ECO:0007669"/>
    <property type="project" value="TreeGrafter"/>
</dbReference>
<dbReference type="EC" id="2.3.1.199" evidence="11"/>
<dbReference type="Proteomes" id="UP000492821">
    <property type="component" value="Unassembled WGS sequence"/>
</dbReference>
<evidence type="ECO:0000256" key="6">
    <source>
        <dbReference type="ARBA" id="ARBA00022832"/>
    </source>
</evidence>
<evidence type="ECO:0000256" key="7">
    <source>
        <dbReference type="ARBA" id="ARBA00022989"/>
    </source>
</evidence>
<evidence type="ECO:0000256" key="5">
    <source>
        <dbReference type="ARBA" id="ARBA00022692"/>
    </source>
</evidence>
<keyword evidence="6 11" id="KW-0276">Fatty acid metabolism</keyword>
<feature type="transmembrane region" description="Helical" evidence="11">
    <location>
        <begin position="262"/>
        <end position="282"/>
    </location>
</feature>
<evidence type="ECO:0000256" key="10">
    <source>
        <dbReference type="ARBA" id="ARBA00023160"/>
    </source>
</evidence>
<dbReference type="GO" id="GO:0042761">
    <property type="term" value="P:very long-chain fatty acid biosynthetic process"/>
    <property type="evidence" value="ECO:0007669"/>
    <property type="project" value="TreeGrafter"/>
</dbReference>
<comment type="subcellular location">
    <subcellularLocation>
        <location evidence="1">Membrane</location>
        <topology evidence="1">Multi-pass membrane protein</topology>
    </subcellularLocation>
</comment>
<evidence type="ECO:0000256" key="9">
    <source>
        <dbReference type="ARBA" id="ARBA00023136"/>
    </source>
</evidence>
<dbReference type="PROSITE" id="PS01188">
    <property type="entry name" value="ELO"/>
    <property type="match status" value="1"/>
</dbReference>
<dbReference type="InterPro" id="IPR030457">
    <property type="entry name" value="ELO_CS"/>
</dbReference>
<reference evidence="12" key="1">
    <citation type="journal article" date="2013" name="Genetics">
        <title>The draft genome and transcriptome of Panagrellus redivivus are shaped by the harsh demands of a free-living lifestyle.</title>
        <authorList>
            <person name="Srinivasan J."/>
            <person name="Dillman A.R."/>
            <person name="Macchietto M.G."/>
            <person name="Heikkinen L."/>
            <person name="Lakso M."/>
            <person name="Fracchia K.M."/>
            <person name="Antoshechkin I."/>
            <person name="Mortazavi A."/>
            <person name="Wong G."/>
            <person name="Sternberg P.W."/>
        </authorList>
    </citation>
    <scope>NUCLEOTIDE SEQUENCE [LARGE SCALE GENOMIC DNA]</scope>
    <source>
        <strain evidence="12">MT8872</strain>
    </source>
</reference>
<feature type="transmembrane region" description="Helical" evidence="11">
    <location>
        <begin position="223"/>
        <end position="247"/>
    </location>
</feature>
<comment type="catalytic activity">
    <reaction evidence="11">
        <text>a very-long-chain acyl-CoA + malonyl-CoA + H(+) = a very-long-chain 3-oxoacyl-CoA + CO2 + CoA</text>
        <dbReference type="Rhea" id="RHEA:32727"/>
        <dbReference type="ChEBI" id="CHEBI:15378"/>
        <dbReference type="ChEBI" id="CHEBI:16526"/>
        <dbReference type="ChEBI" id="CHEBI:57287"/>
        <dbReference type="ChEBI" id="CHEBI:57384"/>
        <dbReference type="ChEBI" id="CHEBI:90725"/>
        <dbReference type="ChEBI" id="CHEBI:90736"/>
        <dbReference type="EC" id="2.3.1.199"/>
    </reaction>
</comment>
<dbReference type="PANTHER" id="PTHR11157:SF5">
    <property type="entry name" value="ELONGATION OF VERY LONG CHAIN FATTY ACIDS PROTEIN"/>
    <property type="match status" value="1"/>
</dbReference>
<evidence type="ECO:0000256" key="2">
    <source>
        <dbReference type="ARBA" id="ARBA00005194"/>
    </source>
</evidence>
<keyword evidence="8 11" id="KW-0443">Lipid metabolism</keyword>
<accession>A0A7E4VXK7</accession>
<organism evidence="12 13">
    <name type="scientific">Panagrellus redivivus</name>
    <name type="common">Microworm</name>
    <dbReference type="NCBI Taxonomy" id="6233"/>
    <lineage>
        <taxon>Eukaryota</taxon>
        <taxon>Metazoa</taxon>
        <taxon>Ecdysozoa</taxon>
        <taxon>Nematoda</taxon>
        <taxon>Chromadorea</taxon>
        <taxon>Rhabditida</taxon>
        <taxon>Tylenchina</taxon>
        <taxon>Panagrolaimomorpha</taxon>
        <taxon>Panagrolaimoidea</taxon>
        <taxon>Panagrolaimidae</taxon>
        <taxon>Panagrellus</taxon>
    </lineage>
</organism>
<dbReference type="GO" id="GO:0009922">
    <property type="term" value="F:fatty acid elongase activity"/>
    <property type="evidence" value="ECO:0007669"/>
    <property type="project" value="UniProtKB-EC"/>
</dbReference>
<feature type="transmembrane region" description="Helical" evidence="11">
    <location>
        <begin position="88"/>
        <end position="110"/>
    </location>
</feature>
<keyword evidence="7 11" id="KW-1133">Transmembrane helix</keyword>
<evidence type="ECO:0000256" key="11">
    <source>
        <dbReference type="RuleBase" id="RU361115"/>
    </source>
</evidence>
<keyword evidence="10 11" id="KW-0275">Fatty acid biosynthesis</keyword>
<name>A0A7E4VXK7_PANRE</name>
<evidence type="ECO:0000256" key="4">
    <source>
        <dbReference type="ARBA" id="ARBA00022679"/>
    </source>
</evidence>
<dbReference type="WBParaSite" id="Pan_g4357.t1">
    <property type="protein sequence ID" value="Pan_g4357.t1"/>
    <property type="gene ID" value="Pan_g4357"/>
</dbReference>
<evidence type="ECO:0000256" key="1">
    <source>
        <dbReference type="ARBA" id="ARBA00004141"/>
    </source>
</evidence>
<dbReference type="AlphaFoldDB" id="A0A7E4VXK7"/>
<reference evidence="13" key="2">
    <citation type="submission" date="2020-10" db="UniProtKB">
        <authorList>
            <consortium name="WormBaseParasite"/>
        </authorList>
    </citation>
    <scope>IDENTIFICATION</scope>
</reference>
<protein>
    <recommendedName>
        <fullName evidence="11">Elongation of very long chain fatty acids protein</fullName>
        <ecNumber evidence="11">2.3.1.199</ecNumber>
    </recommendedName>
    <alternativeName>
        <fullName evidence="11">Very-long-chain 3-oxoacyl-CoA synthase</fullName>
    </alternativeName>
</protein>
<keyword evidence="12" id="KW-1185">Reference proteome</keyword>
<feature type="transmembrane region" description="Helical" evidence="11">
    <location>
        <begin position="139"/>
        <end position="160"/>
    </location>
</feature>
<dbReference type="GO" id="GO:0019367">
    <property type="term" value="P:fatty acid elongation, saturated fatty acid"/>
    <property type="evidence" value="ECO:0007669"/>
    <property type="project" value="TreeGrafter"/>
</dbReference>
<dbReference type="GO" id="GO:0034626">
    <property type="term" value="P:fatty acid elongation, polyunsaturated fatty acid"/>
    <property type="evidence" value="ECO:0007669"/>
    <property type="project" value="TreeGrafter"/>
</dbReference>
<evidence type="ECO:0000256" key="8">
    <source>
        <dbReference type="ARBA" id="ARBA00023098"/>
    </source>
</evidence>
<dbReference type="InterPro" id="IPR002076">
    <property type="entry name" value="ELO_fam"/>
</dbReference>
<dbReference type="UniPathway" id="UPA00094"/>
<keyword evidence="5 11" id="KW-0812">Transmembrane</keyword>
<comment type="similarity">
    <text evidence="11">Belongs to the ELO family.</text>
</comment>
<feature type="transmembrane region" description="Helical" evidence="11">
    <location>
        <begin position="57"/>
        <end position="76"/>
    </location>
</feature>
<keyword evidence="3 11" id="KW-0444">Lipid biosynthesis</keyword>
<proteinExistence type="inferred from homology"/>
<evidence type="ECO:0000256" key="3">
    <source>
        <dbReference type="ARBA" id="ARBA00022516"/>
    </source>
</evidence>
<keyword evidence="4 11" id="KW-0808">Transferase</keyword>
<evidence type="ECO:0000313" key="13">
    <source>
        <dbReference type="WBParaSite" id="Pan_g4357.t1"/>
    </source>
</evidence>
<keyword evidence="9 11" id="KW-0472">Membrane</keyword>
<evidence type="ECO:0000313" key="12">
    <source>
        <dbReference type="Proteomes" id="UP000492821"/>
    </source>
</evidence>
<feature type="transmembrane region" description="Helical" evidence="11">
    <location>
        <begin position="190"/>
        <end position="211"/>
    </location>
</feature>
<comment type="pathway">
    <text evidence="2">Lipid metabolism; fatty acid biosynthesis.</text>
</comment>
<dbReference type="GO" id="GO:0005789">
    <property type="term" value="C:endoplasmic reticulum membrane"/>
    <property type="evidence" value="ECO:0007669"/>
    <property type="project" value="TreeGrafter"/>
</dbReference>